<evidence type="ECO:0000313" key="3">
    <source>
        <dbReference type="Proteomes" id="UP000289238"/>
    </source>
</evidence>
<feature type="non-terminal residue" evidence="2">
    <location>
        <position position="1"/>
    </location>
</feature>
<accession>A0A4Q0P1S0</accession>
<sequence>LTDNGDGSWELVIPVGNEIPDGTYDVEVMVTDDAGNTANDATVDELIIDTVAPTVPTVDELIANTSTPTITGTLDSVDEISVTVNGVTYIEGDGDLTDNGDGTWTLVIPVGNEIPDGTYDIEVTVTDDAGNTANDATVDELIIDTIAPTVPTVDELIANTSTPTITGTLDSVDEISVTVNGVTYIEGDGNLKDNGDSTWELVIPVGNEIPDGTYDVDVTVTDTAGNTASDATVDELIIDTVAPTVPIVDELIANTSTPTITGTLDSVDEISVLVNGVTYTEGDGDLTDNGDGTWELVIPVGNEIPDGTYDVDVTVTDTAGNTASDATVDELIIDNIAPTVPTVDELIANTSTPTITGTLDSVDEISVLVNGVTYTEGDGDLTDNGDGTWELVIPVGNEIPDGTYDVEVTVTDDAGNTANDATVDELIIDTVA</sequence>
<protein>
    <submittedName>
        <fullName evidence="2">Ig-like protein group 3</fullName>
    </submittedName>
</protein>
<feature type="domain" description="Bacterial Ig-like" evidence="1">
    <location>
        <begin position="62"/>
        <end position="145"/>
    </location>
</feature>
<dbReference type="AlphaFoldDB" id="A0A4Q0P1S0"/>
<dbReference type="NCBIfam" id="NF033510">
    <property type="entry name" value="Ca_tandemer"/>
    <property type="match status" value="4"/>
</dbReference>
<feature type="domain" description="Bacterial Ig-like" evidence="1">
    <location>
        <begin position="347"/>
        <end position="430"/>
    </location>
</feature>
<dbReference type="InterPro" id="IPR013783">
    <property type="entry name" value="Ig-like_fold"/>
</dbReference>
<evidence type="ECO:0000313" key="2">
    <source>
        <dbReference type="EMBL" id="RXG20038.1"/>
    </source>
</evidence>
<comment type="caution">
    <text evidence="2">The sequence shown here is derived from an EMBL/GenBank/DDBJ whole genome shotgun (WGS) entry which is preliminary data.</text>
</comment>
<dbReference type="InterPro" id="IPR044016">
    <property type="entry name" value="Big_13"/>
</dbReference>
<dbReference type="Proteomes" id="UP000289238">
    <property type="component" value="Unassembled WGS sequence"/>
</dbReference>
<dbReference type="Gene3D" id="2.60.40.10">
    <property type="entry name" value="Immunoglobulins"/>
    <property type="match status" value="5"/>
</dbReference>
<reference evidence="2 3" key="1">
    <citation type="submission" date="2018-07" db="EMBL/GenBank/DDBJ databases">
        <title>Leeuwenhoekiella genomics.</title>
        <authorList>
            <person name="Tahon G."/>
            <person name="Willems A."/>
        </authorList>
    </citation>
    <scope>NUCLEOTIDE SEQUENCE [LARGE SCALE GENOMIC DNA]</scope>
    <source>
        <strain evidence="2 3">LMG 22550</strain>
    </source>
</reference>
<dbReference type="EMBL" id="QOVM01000016">
    <property type="protein sequence ID" value="RXG20038.1"/>
    <property type="molecule type" value="Genomic_DNA"/>
</dbReference>
<feature type="domain" description="Bacterial Ig-like" evidence="1">
    <location>
        <begin position="2"/>
        <end position="50"/>
    </location>
</feature>
<dbReference type="Pfam" id="PF19077">
    <property type="entry name" value="Big_13"/>
    <property type="match status" value="5"/>
</dbReference>
<proteinExistence type="predicted"/>
<organism evidence="2 3">
    <name type="scientific">Leeuwenhoekiella aequorea</name>
    <dbReference type="NCBI Taxonomy" id="283736"/>
    <lineage>
        <taxon>Bacteria</taxon>
        <taxon>Pseudomonadati</taxon>
        <taxon>Bacteroidota</taxon>
        <taxon>Flavobacteriia</taxon>
        <taxon>Flavobacteriales</taxon>
        <taxon>Flavobacteriaceae</taxon>
        <taxon>Leeuwenhoekiella</taxon>
    </lineage>
</organism>
<feature type="domain" description="Bacterial Ig-like" evidence="1">
    <location>
        <begin position="252"/>
        <end position="334"/>
    </location>
</feature>
<dbReference type="RefSeq" id="WP_206633821.1">
    <property type="nucleotide sequence ID" value="NZ_QOVM01000016.1"/>
</dbReference>
<evidence type="ECO:0000259" key="1">
    <source>
        <dbReference type="Pfam" id="PF19077"/>
    </source>
</evidence>
<feature type="non-terminal residue" evidence="2">
    <location>
        <position position="432"/>
    </location>
</feature>
<feature type="domain" description="Bacterial Ig-like" evidence="1">
    <location>
        <begin position="157"/>
        <end position="240"/>
    </location>
</feature>
<keyword evidence="3" id="KW-1185">Reference proteome</keyword>
<name>A0A4Q0P1S0_9FLAO</name>
<gene>
    <name evidence="2" type="ORF">DSM00_3153</name>
</gene>